<keyword evidence="3" id="KW-0812">Transmembrane</keyword>
<dbReference type="Gene3D" id="2.60.40.10">
    <property type="entry name" value="Immunoglobulins"/>
    <property type="match status" value="1"/>
</dbReference>
<keyword evidence="6" id="KW-1185">Reference proteome</keyword>
<dbReference type="AlphaFoldDB" id="A0AAW0NN30"/>
<feature type="compositionally biased region" description="Low complexity" evidence="2">
    <location>
        <begin position="522"/>
        <end position="534"/>
    </location>
</feature>
<keyword evidence="1" id="KW-0732">Signal</keyword>
<feature type="region of interest" description="Disordered" evidence="2">
    <location>
        <begin position="160"/>
        <end position="213"/>
    </location>
</feature>
<keyword evidence="3" id="KW-0472">Membrane</keyword>
<dbReference type="Proteomes" id="UP001460270">
    <property type="component" value="Unassembled WGS sequence"/>
</dbReference>
<keyword evidence="3" id="KW-1133">Transmembrane helix</keyword>
<feature type="region of interest" description="Disordered" evidence="2">
    <location>
        <begin position="232"/>
        <end position="271"/>
    </location>
</feature>
<dbReference type="PANTHER" id="PTHR31025:SF30">
    <property type="entry name" value="SI:DKEY-15H8.17"/>
    <property type="match status" value="1"/>
</dbReference>
<dbReference type="Pfam" id="PF00041">
    <property type="entry name" value="fn3"/>
    <property type="match status" value="1"/>
</dbReference>
<dbReference type="SUPFAM" id="SSF49265">
    <property type="entry name" value="Fibronectin type III"/>
    <property type="match status" value="1"/>
</dbReference>
<feature type="compositionally biased region" description="Low complexity" evidence="2">
    <location>
        <begin position="237"/>
        <end position="249"/>
    </location>
</feature>
<sequence>MLDTCLKYRSFFKLQRRSFVIGNFLLQPAQQKEDFCLETCSFPHFHRPPSPPRDLVYTLKQSTLVLDWSPPADSGGRVDLSYSVGCRRCTQRQCDPCGASIGFVPQQVGLTERTVTVVNLLPNTNYSFTVEALNGVSELMPKKRFYTQVNVSTSLPVPSLISETASREDRGEKCDSGLERNPRPEEEPDEYEFSTTRRQKPEVGPVQNQEAQSHPACGLWGTSVCLQLRSTNRDRAVSSSVSRQYQSQQDLRRTNPRTLDLSTEEQKDQSYSTVKTAATRISVNNLKPGTTYVFLIRPFSSAAPPSGLAPLSSSASASSSSSASTSAPPIDYGAYSAPLELQTLGELALASSEQNPVVIIVIISVAALIMLLSMGVGLLIWRRKHRACSVDEISEVYKETIPQLPCEEVLLNTDNDTANESLELPDNFKMADFEEQTFLHTAISEVLPDLPEMTKAILEENLQSLGVETSDDFQFIEEADLLSSLRPIQARKLLAAWKLRCQTPETSSSSADLAPKPYTHLPSSSPPSSSSSYSCQSPDVDWVDSFDIPWDKFPQELMDTLEREKRPSSRSRREMVRIVVGEMRRKSSCLSRKHSTEVAKKMVAKYPKSFQDVIDGDVIGTGYHSLVKQLQCRIENTKRSVTPKIRKRKYPTDTDDTDIIPPENRAAIQDTYGCVKWDVQLLPLGESPETQLEKKEKMKKMAKETGTNPEMVISLMKMTYYSQRKDINQGKDVKYLHREWPFLFDEVGMNIHFKELTGSGLKESFVRNIDQKGKRLLHYMNTVCKYKCKKFLENLMKYKVLRGQLSGCSEDTKDMLLLLLSYFDEREDAMFSYVDQTCLGEEVQMEQVPLTPTIIVCGQSCYSANRFMLSLDRMIVQDNITSFMSAIAMMFGSYYCFNIHYPLQLASTLEFLQRCFFSINPEKGTKVEKSTTRRLNVNPRVLTLIQELSDHEWCDV</sequence>
<feature type="compositionally biased region" description="Basic and acidic residues" evidence="2">
    <location>
        <begin position="165"/>
        <end position="185"/>
    </location>
</feature>
<dbReference type="InterPro" id="IPR036116">
    <property type="entry name" value="FN3_sf"/>
</dbReference>
<evidence type="ECO:0000256" key="2">
    <source>
        <dbReference type="SAM" id="MobiDB-lite"/>
    </source>
</evidence>
<evidence type="ECO:0000256" key="1">
    <source>
        <dbReference type="ARBA" id="ARBA00022729"/>
    </source>
</evidence>
<reference evidence="6" key="1">
    <citation type="submission" date="2024-04" db="EMBL/GenBank/DDBJ databases">
        <title>Salinicola lusitanus LLJ914,a marine bacterium isolated from the Okinawa Trough.</title>
        <authorList>
            <person name="Li J."/>
        </authorList>
    </citation>
    <scope>NUCLEOTIDE SEQUENCE [LARGE SCALE GENOMIC DNA]</scope>
</reference>
<evidence type="ECO:0000313" key="6">
    <source>
        <dbReference type="Proteomes" id="UP001460270"/>
    </source>
</evidence>
<evidence type="ECO:0000259" key="4">
    <source>
        <dbReference type="PROSITE" id="PS50853"/>
    </source>
</evidence>
<comment type="caution">
    <text evidence="5">The sequence shown here is derived from an EMBL/GenBank/DDBJ whole genome shotgun (WGS) entry which is preliminary data.</text>
</comment>
<gene>
    <name evidence="5" type="ORF">WMY93_020109</name>
</gene>
<dbReference type="CDD" id="cd00063">
    <property type="entry name" value="FN3"/>
    <property type="match status" value="1"/>
</dbReference>
<organism evidence="5 6">
    <name type="scientific">Mugilogobius chulae</name>
    <name type="common">yellowstripe goby</name>
    <dbReference type="NCBI Taxonomy" id="88201"/>
    <lineage>
        <taxon>Eukaryota</taxon>
        <taxon>Metazoa</taxon>
        <taxon>Chordata</taxon>
        <taxon>Craniata</taxon>
        <taxon>Vertebrata</taxon>
        <taxon>Euteleostomi</taxon>
        <taxon>Actinopterygii</taxon>
        <taxon>Neopterygii</taxon>
        <taxon>Teleostei</taxon>
        <taxon>Neoteleostei</taxon>
        <taxon>Acanthomorphata</taxon>
        <taxon>Gobiaria</taxon>
        <taxon>Gobiiformes</taxon>
        <taxon>Gobioidei</taxon>
        <taxon>Gobiidae</taxon>
        <taxon>Gobionellinae</taxon>
        <taxon>Mugilogobius</taxon>
    </lineage>
</organism>
<feature type="region of interest" description="Disordered" evidence="2">
    <location>
        <begin position="506"/>
        <end position="534"/>
    </location>
</feature>
<dbReference type="InterPro" id="IPR003961">
    <property type="entry name" value="FN3_dom"/>
</dbReference>
<dbReference type="PROSITE" id="PS50853">
    <property type="entry name" value="FN3"/>
    <property type="match status" value="1"/>
</dbReference>
<dbReference type="InterPro" id="IPR013783">
    <property type="entry name" value="Ig-like_fold"/>
</dbReference>
<accession>A0AAW0NN30</accession>
<dbReference type="EMBL" id="JBBPFD010000014">
    <property type="protein sequence ID" value="KAK7899256.1"/>
    <property type="molecule type" value="Genomic_DNA"/>
</dbReference>
<dbReference type="FunFam" id="2.60.40.10:FF:000059">
    <property type="entry name" value="Ephrin type-A receptor 6"/>
    <property type="match status" value="1"/>
</dbReference>
<evidence type="ECO:0000256" key="3">
    <source>
        <dbReference type="SAM" id="Phobius"/>
    </source>
</evidence>
<feature type="domain" description="Fibronectin type-III" evidence="4">
    <location>
        <begin position="48"/>
        <end position="156"/>
    </location>
</feature>
<dbReference type="SMART" id="SM00060">
    <property type="entry name" value="FN3"/>
    <property type="match status" value="2"/>
</dbReference>
<proteinExistence type="predicted"/>
<evidence type="ECO:0000313" key="5">
    <source>
        <dbReference type="EMBL" id="KAK7899256.1"/>
    </source>
</evidence>
<feature type="transmembrane region" description="Helical" evidence="3">
    <location>
        <begin position="357"/>
        <end position="381"/>
    </location>
</feature>
<dbReference type="PANTHER" id="PTHR31025">
    <property type="entry name" value="SI:CH211-196P9.1-RELATED"/>
    <property type="match status" value="1"/>
</dbReference>
<name>A0AAW0NN30_9GOBI</name>
<protein>
    <recommendedName>
        <fullName evidence="4">Fibronectin type-III domain-containing protein</fullName>
    </recommendedName>
</protein>